<evidence type="ECO:0000259" key="6">
    <source>
        <dbReference type="Pfam" id="PF08281"/>
    </source>
</evidence>
<dbReference type="Proteomes" id="UP000198609">
    <property type="component" value="Unassembled WGS sequence"/>
</dbReference>
<dbReference type="Gene3D" id="1.10.10.10">
    <property type="entry name" value="Winged helix-like DNA-binding domain superfamily/Winged helix DNA-binding domain"/>
    <property type="match status" value="1"/>
</dbReference>
<dbReference type="InterPro" id="IPR039425">
    <property type="entry name" value="RNA_pol_sigma-70-like"/>
</dbReference>
<sequence>MSPAGDEWETLYRKHGRKVLHVATLAAGGSAHNGWDGVQHAFSQAWLHLTDPSKPPVGNWAGWLRKAAVRHVVEAAKGETRALPLLDRDRQQDGPLLESWVAVKEEYQGILKAVAALPARQRQAMALCCIAGFSVKETALIMDIEDGTVRSLISQARQALPPRRGEETGDEQ</sequence>
<dbReference type="GO" id="GO:0003677">
    <property type="term" value="F:DNA binding"/>
    <property type="evidence" value="ECO:0007669"/>
    <property type="project" value="UniProtKB-KW"/>
</dbReference>
<protein>
    <submittedName>
        <fullName evidence="7">RNA polymerase sigma-70 factor, ECF subfamily</fullName>
    </submittedName>
</protein>
<dbReference type="AlphaFoldDB" id="A0A1H4RDP1"/>
<keyword evidence="8" id="KW-1185">Reference proteome</keyword>
<comment type="similarity">
    <text evidence="1">Belongs to the sigma-70 factor family. ECF subfamily.</text>
</comment>
<evidence type="ECO:0000256" key="5">
    <source>
        <dbReference type="ARBA" id="ARBA00023163"/>
    </source>
</evidence>
<organism evidence="7 8">
    <name type="scientific">Streptomyces melanosporofaciens</name>
    <dbReference type="NCBI Taxonomy" id="67327"/>
    <lineage>
        <taxon>Bacteria</taxon>
        <taxon>Bacillati</taxon>
        <taxon>Actinomycetota</taxon>
        <taxon>Actinomycetes</taxon>
        <taxon>Kitasatosporales</taxon>
        <taxon>Streptomycetaceae</taxon>
        <taxon>Streptomyces</taxon>
        <taxon>Streptomyces violaceusniger group</taxon>
    </lineage>
</organism>
<keyword evidence="5" id="KW-0804">Transcription</keyword>
<keyword evidence="3" id="KW-0731">Sigma factor</keyword>
<dbReference type="InterPro" id="IPR013324">
    <property type="entry name" value="RNA_pol_sigma_r3/r4-like"/>
</dbReference>
<dbReference type="GO" id="GO:0016987">
    <property type="term" value="F:sigma factor activity"/>
    <property type="evidence" value="ECO:0007669"/>
    <property type="project" value="UniProtKB-KW"/>
</dbReference>
<accession>A0A1H4RDP1</accession>
<dbReference type="RefSeq" id="WP_167746372.1">
    <property type="nucleotide sequence ID" value="NZ_FNST01000002.1"/>
</dbReference>
<dbReference type="Gene3D" id="1.10.1740.10">
    <property type="match status" value="1"/>
</dbReference>
<gene>
    <name evidence="7" type="ORF">SAMN04490356_3620</name>
</gene>
<dbReference type="InterPro" id="IPR013249">
    <property type="entry name" value="RNA_pol_sigma70_r4_t2"/>
</dbReference>
<name>A0A1H4RDP1_STRMJ</name>
<dbReference type="EMBL" id="FNST01000002">
    <property type="protein sequence ID" value="SEC30012.1"/>
    <property type="molecule type" value="Genomic_DNA"/>
</dbReference>
<dbReference type="PANTHER" id="PTHR43133:SF8">
    <property type="entry name" value="RNA POLYMERASE SIGMA FACTOR HI_1459-RELATED"/>
    <property type="match status" value="1"/>
</dbReference>
<keyword evidence="2" id="KW-0805">Transcription regulation</keyword>
<dbReference type="GO" id="GO:0006352">
    <property type="term" value="P:DNA-templated transcription initiation"/>
    <property type="evidence" value="ECO:0007669"/>
    <property type="project" value="InterPro"/>
</dbReference>
<evidence type="ECO:0000256" key="2">
    <source>
        <dbReference type="ARBA" id="ARBA00023015"/>
    </source>
</evidence>
<dbReference type="SUPFAM" id="SSF88659">
    <property type="entry name" value="Sigma3 and sigma4 domains of RNA polymerase sigma factors"/>
    <property type="match status" value="1"/>
</dbReference>
<dbReference type="Pfam" id="PF08281">
    <property type="entry name" value="Sigma70_r4_2"/>
    <property type="match status" value="1"/>
</dbReference>
<evidence type="ECO:0000256" key="1">
    <source>
        <dbReference type="ARBA" id="ARBA00010641"/>
    </source>
</evidence>
<dbReference type="CDD" id="cd06171">
    <property type="entry name" value="Sigma70_r4"/>
    <property type="match status" value="1"/>
</dbReference>
<evidence type="ECO:0000313" key="7">
    <source>
        <dbReference type="EMBL" id="SEC30012.1"/>
    </source>
</evidence>
<evidence type="ECO:0000256" key="3">
    <source>
        <dbReference type="ARBA" id="ARBA00023082"/>
    </source>
</evidence>
<dbReference type="InterPro" id="IPR036388">
    <property type="entry name" value="WH-like_DNA-bd_sf"/>
</dbReference>
<feature type="domain" description="RNA polymerase sigma factor 70 region 4 type 2" evidence="6">
    <location>
        <begin position="110"/>
        <end position="160"/>
    </location>
</feature>
<evidence type="ECO:0000256" key="4">
    <source>
        <dbReference type="ARBA" id="ARBA00023125"/>
    </source>
</evidence>
<proteinExistence type="inferred from homology"/>
<keyword evidence="4" id="KW-0238">DNA-binding</keyword>
<reference evidence="8" key="1">
    <citation type="submission" date="2016-10" db="EMBL/GenBank/DDBJ databases">
        <authorList>
            <person name="Varghese N."/>
            <person name="Submissions S."/>
        </authorList>
    </citation>
    <scope>NUCLEOTIDE SEQUENCE [LARGE SCALE GENOMIC DNA]</scope>
    <source>
        <strain evidence="8">DSM 40318</strain>
    </source>
</reference>
<dbReference type="PANTHER" id="PTHR43133">
    <property type="entry name" value="RNA POLYMERASE ECF-TYPE SIGMA FACTO"/>
    <property type="match status" value="1"/>
</dbReference>
<evidence type="ECO:0000313" key="8">
    <source>
        <dbReference type="Proteomes" id="UP000198609"/>
    </source>
</evidence>